<dbReference type="InterPro" id="IPR007305">
    <property type="entry name" value="Vesicle_transpt_Got1/SFT2"/>
</dbReference>
<comment type="subcellular location">
    <subcellularLocation>
        <location evidence="1">Golgi apparatus membrane</location>
        <topology evidence="1">Multi-pass membrane protein</topology>
    </subcellularLocation>
</comment>
<feature type="transmembrane region" description="Helical" evidence="8">
    <location>
        <begin position="12"/>
        <end position="28"/>
    </location>
</feature>
<name>A0ABD3MN72_9STRA</name>
<evidence type="ECO:0000313" key="10">
    <source>
        <dbReference type="Proteomes" id="UP001530293"/>
    </source>
</evidence>
<protein>
    <submittedName>
        <fullName evidence="9">Uncharacterized protein</fullName>
    </submittedName>
</protein>
<evidence type="ECO:0000313" key="9">
    <source>
        <dbReference type="EMBL" id="KAL3765354.1"/>
    </source>
</evidence>
<dbReference type="Proteomes" id="UP001530293">
    <property type="component" value="Unassembled WGS sequence"/>
</dbReference>
<keyword evidence="2 8" id="KW-0812">Transmembrane</keyword>
<dbReference type="EMBL" id="JALLBG020000096">
    <property type="protein sequence ID" value="KAL3765354.1"/>
    <property type="molecule type" value="Genomic_DNA"/>
</dbReference>
<dbReference type="GO" id="GO:0000139">
    <property type="term" value="C:Golgi membrane"/>
    <property type="evidence" value="ECO:0007669"/>
    <property type="project" value="UniProtKB-SubCell"/>
</dbReference>
<evidence type="ECO:0000256" key="1">
    <source>
        <dbReference type="ARBA" id="ARBA00004653"/>
    </source>
</evidence>
<evidence type="ECO:0000256" key="4">
    <source>
        <dbReference type="ARBA" id="ARBA00023034"/>
    </source>
</evidence>
<dbReference type="PANTHER" id="PTHR21493:SF9">
    <property type="entry name" value="GOLGI TRANSPORT PROTEIN 1-RELATED"/>
    <property type="match status" value="1"/>
</dbReference>
<dbReference type="Pfam" id="PF04178">
    <property type="entry name" value="Got1"/>
    <property type="match status" value="1"/>
</dbReference>
<feature type="region of interest" description="Disordered" evidence="7">
    <location>
        <begin position="130"/>
        <end position="152"/>
    </location>
</feature>
<dbReference type="PANTHER" id="PTHR21493">
    <property type="entry name" value="CGI-141-RELATED/LIPASE CONTAINING PROTEIN"/>
    <property type="match status" value="1"/>
</dbReference>
<keyword evidence="3 8" id="KW-1133">Transmembrane helix</keyword>
<feature type="compositionally biased region" description="Gly residues" evidence="7">
    <location>
        <begin position="132"/>
        <end position="152"/>
    </location>
</feature>
<dbReference type="AlphaFoldDB" id="A0ABD3MN72"/>
<evidence type="ECO:0000256" key="8">
    <source>
        <dbReference type="SAM" id="Phobius"/>
    </source>
</evidence>
<sequence length="152" mass="16321">MVSDNTKIGTGLMFLGFTFLFLGILFLFDSTLLALGDILFLTGLTFTIGTSRTIRFFSRPDRIRGIVAFFGGVLLVLLRWPILGMICQVYGLIYLFGQFFPIAAASMKDVPVVGQVFRMPSVERFFASFGSSGSGRSSGRGGGGGGAARPPV</sequence>
<evidence type="ECO:0000256" key="6">
    <source>
        <dbReference type="ARBA" id="ARBA00025799"/>
    </source>
</evidence>
<reference evidence="9 10" key="1">
    <citation type="submission" date="2024-10" db="EMBL/GenBank/DDBJ databases">
        <title>Updated reference genomes for cyclostephanoid diatoms.</title>
        <authorList>
            <person name="Roberts W.R."/>
            <person name="Alverson A.J."/>
        </authorList>
    </citation>
    <scope>NUCLEOTIDE SEQUENCE [LARGE SCALE GENOMIC DNA]</scope>
    <source>
        <strain evidence="9 10">AJA232-27</strain>
    </source>
</reference>
<evidence type="ECO:0000256" key="2">
    <source>
        <dbReference type="ARBA" id="ARBA00022692"/>
    </source>
</evidence>
<accession>A0ABD3MN72</accession>
<keyword evidence="10" id="KW-1185">Reference proteome</keyword>
<evidence type="ECO:0000256" key="7">
    <source>
        <dbReference type="SAM" id="MobiDB-lite"/>
    </source>
</evidence>
<gene>
    <name evidence="9" type="ORF">ACHAWU_002272</name>
</gene>
<feature type="transmembrane region" description="Helical" evidence="8">
    <location>
        <begin position="34"/>
        <end position="54"/>
    </location>
</feature>
<organism evidence="9 10">
    <name type="scientific">Discostella pseudostelligera</name>
    <dbReference type="NCBI Taxonomy" id="259834"/>
    <lineage>
        <taxon>Eukaryota</taxon>
        <taxon>Sar</taxon>
        <taxon>Stramenopiles</taxon>
        <taxon>Ochrophyta</taxon>
        <taxon>Bacillariophyta</taxon>
        <taxon>Coscinodiscophyceae</taxon>
        <taxon>Thalassiosirophycidae</taxon>
        <taxon>Stephanodiscales</taxon>
        <taxon>Stephanodiscaceae</taxon>
        <taxon>Discostella</taxon>
    </lineage>
</organism>
<comment type="caution">
    <text evidence="9">The sequence shown here is derived from an EMBL/GenBank/DDBJ whole genome shotgun (WGS) entry which is preliminary data.</text>
</comment>
<evidence type="ECO:0000256" key="5">
    <source>
        <dbReference type="ARBA" id="ARBA00023136"/>
    </source>
</evidence>
<keyword evidence="5 8" id="KW-0472">Membrane</keyword>
<proteinExistence type="inferred from homology"/>
<dbReference type="InterPro" id="IPR045176">
    <property type="entry name" value="Got1"/>
</dbReference>
<keyword evidence="4" id="KW-0333">Golgi apparatus</keyword>
<evidence type="ECO:0000256" key="3">
    <source>
        <dbReference type="ARBA" id="ARBA00022989"/>
    </source>
</evidence>
<comment type="similarity">
    <text evidence="6">Belongs to the GOT1 family.</text>
</comment>